<dbReference type="AlphaFoldDB" id="A0AAV6VM42"/>
<gene>
    <name evidence="1" type="ORF">JTE90_024261</name>
</gene>
<dbReference type="CDD" id="cd05325">
    <property type="entry name" value="carb_red_sniffer_like_SDR_c"/>
    <property type="match status" value="1"/>
</dbReference>
<protein>
    <recommendedName>
        <fullName evidence="3">C-factor</fullName>
    </recommendedName>
</protein>
<dbReference type="PRINTS" id="PR00081">
    <property type="entry name" value="GDHRDH"/>
</dbReference>
<evidence type="ECO:0008006" key="3">
    <source>
        <dbReference type="Google" id="ProtNLM"/>
    </source>
</evidence>
<comment type="caution">
    <text evidence="1">The sequence shown here is derived from an EMBL/GenBank/DDBJ whole genome shotgun (WGS) entry which is preliminary data.</text>
</comment>
<reference evidence="1 2" key="1">
    <citation type="journal article" date="2022" name="Nat. Ecol. Evol.">
        <title>A masculinizing supergene underlies an exaggerated male reproductive morph in a spider.</title>
        <authorList>
            <person name="Hendrickx F."/>
            <person name="De Corte Z."/>
            <person name="Sonet G."/>
            <person name="Van Belleghem S.M."/>
            <person name="Kostlbacher S."/>
            <person name="Vangestel C."/>
        </authorList>
    </citation>
    <scope>NUCLEOTIDE SEQUENCE [LARGE SCALE GENOMIC DNA]</scope>
    <source>
        <strain evidence="1">W744_W776</strain>
    </source>
</reference>
<dbReference type="GO" id="GO:0016491">
    <property type="term" value="F:oxidoreductase activity"/>
    <property type="evidence" value="ECO:0007669"/>
    <property type="project" value="TreeGrafter"/>
</dbReference>
<name>A0AAV6VM42_9ARAC</name>
<sequence>MKIESVLVTGANRGIGFEFVKQFSELEDPPAFVFATYRNESTVEDLKKLQEKSAKSRVILIKLDTTVQQEIEEARITVEQTLRGRGLNLLVNNAGRGLSGRFPNITQDQLLLLFKTNTVGPIMMLQAFYPLLEKAASNSKATEMSTSRACVLNISSVNGSIQKTGVDLMYWYIPEYKISKAALNMGMRIIAANVRDKGILVVNVCPGWVKTDLGGKDKGHITPEECIGDMLKLLPTLNKTQHGSFMDRMGNRYEF</sequence>
<dbReference type="Gene3D" id="3.40.50.720">
    <property type="entry name" value="NAD(P)-binding Rossmann-like Domain"/>
    <property type="match status" value="1"/>
</dbReference>
<dbReference type="InterPro" id="IPR036291">
    <property type="entry name" value="NAD(P)-bd_dom_sf"/>
</dbReference>
<dbReference type="Proteomes" id="UP000827092">
    <property type="component" value="Unassembled WGS sequence"/>
</dbReference>
<dbReference type="InterPro" id="IPR002347">
    <property type="entry name" value="SDR_fam"/>
</dbReference>
<organism evidence="1 2">
    <name type="scientific">Oedothorax gibbosus</name>
    <dbReference type="NCBI Taxonomy" id="931172"/>
    <lineage>
        <taxon>Eukaryota</taxon>
        <taxon>Metazoa</taxon>
        <taxon>Ecdysozoa</taxon>
        <taxon>Arthropoda</taxon>
        <taxon>Chelicerata</taxon>
        <taxon>Arachnida</taxon>
        <taxon>Araneae</taxon>
        <taxon>Araneomorphae</taxon>
        <taxon>Entelegynae</taxon>
        <taxon>Araneoidea</taxon>
        <taxon>Linyphiidae</taxon>
        <taxon>Erigoninae</taxon>
        <taxon>Oedothorax</taxon>
    </lineage>
</organism>
<dbReference type="GO" id="GO:0005737">
    <property type="term" value="C:cytoplasm"/>
    <property type="evidence" value="ECO:0007669"/>
    <property type="project" value="TreeGrafter"/>
</dbReference>
<evidence type="ECO:0000313" key="1">
    <source>
        <dbReference type="EMBL" id="KAG8197862.1"/>
    </source>
</evidence>
<dbReference type="PANTHER" id="PTHR43544:SF33">
    <property type="entry name" value="C-FACTOR"/>
    <property type="match status" value="1"/>
</dbReference>
<evidence type="ECO:0000313" key="2">
    <source>
        <dbReference type="Proteomes" id="UP000827092"/>
    </source>
</evidence>
<dbReference type="PANTHER" id="PTHR43544">
    <property type="entry name" value="SHORT-CHAIN DEHYDROGENASE/REDUCTASE"/>
    <property type="match status" value="1"/>
</dbReference>
<accession>A0AAV6VM42</accession>
<dbReference type="Pfam" id="PF00106">
    <property type="entry name" value="adh_short"/>
    <property type="match status" value="1"/>
</dbReference>
<dbReference type="InterPro" id="IPR051468">
    <property type="entry name" value="Fungal_SecMetab_SDRs"/>
</dbReference>
<dbReference type="SUPFAM" id="SSF51735">
    <property type="entry name" value="NAD(P)-binding Rossmann-fold domains"/>
    <property type="match status" value="1"/>
</dbReference>
<dbReference type="EMBL" id="JAFNEN010000048">
    <property type="protein sequence ID" value="KAG8197862.1"/>
    <property type="molecule type" value="Genomic_DNA"/>
</dbReference>
<keyword evidence="2" id="KW-1185">Reference proteome</keyword>
<proteinExistence type="predicted"/>